<reference evidence="2 3" key="1">
    <citation type="journal article" date="2019" name="Sci. Rep.">
        <title>Nanopore sequencing improves the draft genome of the human pathogenic amoeba Naegleria fowleri.</title>
        <authorList>
            <person name="Liechti N."/>
            <person name="Schurch N."/>
            <person name="Bruggmann R."/>
            <person name="Wittwer M."/>
        </authorList>
    </citation>
    <scope>NUCLEOTIDE SEQUENCE [LARGE SCALE GENOMIC DNA]</scope>
    <source>
        <strain evidence="2 3">ATCC 30894</strain>
    </source>
</reference>
<feature type="region of interest" description="Disordered" evidence="1">
    <location>
        <begin position="534"/>
        <end position="602"/>
    </location>
</feature>
<feature type="compositionally biased region" description="Basic and acidic residues" evidence="1">
    <location>
        <begin position="998"/>
        <end position="1013"/>
    </location>
</feature>
<dbReference type="OMA" id="VENNIPC"/>
<organism evidence="2 3">
    <name type="scientific">Naegleria fowleri</name>
    <name type="common">Brain eating amoeba</name>
    <dbReference type="NCBI Taxonomy" id="5763"/>
    <lineage>
        <taxon>Eukaryota</taxon>
        <taxon>Discoba</taxon>
        <taxon>Heterolobosea</taxon>
        <taxon>Tetramitia</taxon>
        <taxon>Eutetramitia</taxon>
        <taxon>Vahlkampfiidae</taxon>
        <taxon>Naegleria</taxon>
    </lineage>
</organism>
<name>A0A6A5C3J1_NAEFO</name>
<comment type="caution">
    <text evidence="2">The sequence shown here is derived from an EMBL/GenBank/DDBJ whole genome shotgun (WGS) entry which is preliminary data.</text>
</comment>
<proteinExistence type="predicted"/>
<feature type="region of interest" description="Disordered" evidence="1">
    <location>
        <begin position="163"/>
        <end position="203"/>
    </location>
</feature>
<feature type="compositionally biased region" description="Polar residues" evidence="1">
    <location>
        <begin position="561"/>
        <end position="581"/>
    </location>
</feature>
<feature type="region of interest" description="Disordered" evidence="1">
    <location>
        <begin position="336"/>
        <end position="520"/>
    </location>
</feature>
<feature type="compositionally biased region" description="Polar residues" evidence="1">
    <location>
        <begin position="278"/>
        <end position="292"/>
    </location>
</feature>
<feature type="compositionally biased region" description="Polar residues" evidence="1">
    <location>
        <begin position="187"/>
        <end position="203"/>
    </location>
</feature>
<feature type="region of interest" description="Disordered" evidence="1">
    <location>
        <begin position="1"/>
        <end position="24"/>
    </location>
</feature>
<dbReference type="OrthoDB" id="10267925at2759"/>
<dbReference type="RefSeq" id="XP_044569686.1">
    <property type="nucleotide sequence ID" value="XM_044702470.1"/>
</dbReference>
<dbReference type="EMBL" id="VFQX01000001">
    <property type="protein sequence ID" value="KAF0984973.1"/>
    <property type="molecule type" value="Genomic_DNA"/>
</dbReference>
<feature type="compositionally biased region" description="Low complexity" evidence="1">
    <location>
        <begin position="350"/>
        <end position="364"/>
    </location>
</feature>
<feature type="compositionally biased region" description="Low complexity" evidence="1">
    <location>
        <begin position="1"/>
        <end position="17"/>
    </location>
</feature>
<feature type="compositionally biased region" description="Polar residues" evidence="1">
    <location>
        <begin position="310"/>
        <end position="321"/>
    </location>
</feature>
<keyword evidence="3" id="KW-1185">Reference proteome</keyword>
<feature type="compositionally biased region" description="Low complexity" evidence="1">
    <location>
        <begin position="293"/>
        <end position="309"/>
    </location>
</feature>
<feature type="compositionally biased region" description="Low complexity" evidence="1">
    <location>
        <begin position="926"/>
        <end position="937"/>
    </location>
</feature>
<dbReference type="AlphaFoldDB" id="A0A6A5C3J1"/>
<dbReference type="VEuPathDB" id="AmoebaDB:FDP41_000012"/>
<dbReference type="VEuPathDB" id="AmoebaDB:NF0104990"/>
<feature type="region of interest" description="Disordered" evidence="1">
    <location>
        <begin position="925"/>
        <end position="948"/>
    </location>
</feature>
<dbReference type="VEuPathDB" id="AmoebaDB:NfTy_026550"/>
<dbReference type="GeneID" id="68107230"/>
<feature type="compositionally biased region" description="Low complexity" evidence="1">
    <location>
        <begin position="435"/>
        <end position="444"/>
    </location>
</feature>
<gene>
    <name evidence="2" type="ORF">FDP41_000012</name>
</gene>
<evidence type="ECO:0000313" key="2">
    <source>
        <dbReference type="EMBL" id="KAF0984973.1"/>
    </source>
</evidence>
<feature type="region of interest" description="Disordered" evidence="1">
    <location>
        <begin position="275"/>
        <end position="321"/>
    </location>
</feature>
<protein>
    <submittedName>
        <fullName evidence="2">Uncharacterized protein</fullName>
    </submittedName>
</protein>
<evidence type="ECO:0000256" key="1">
    <source>
        <dbReference type="SAM" id="MobiDB-lite"/>
    </source>
</evidence>
<accession>A0A6A5C3J1</accession>
<dbReference type="Proteomes" id="UP000444721">
    <property type="component" value="Unassembled WGS sequence"/>
</dbReference>
<feature type="compositionally biased region" description="Low complexity" evidence="1">
    <location>
        <begin position="534"/>
        <end position="543"/>
    </location>
</feature>
<evidence type="ECO:0000313" key="3">
    <source>
        <dbReference type="Proteomes" id="UP000444721"/>
    </source>
</evidence>
<feature type="compositionally biased region" description="Polar residues" evidence="1">
    <location>
        <begin position="589"/>
        <end position="602"/>
    </location>
</feature>
<feature type="compositionally biased region" description="Polar residues" evidence="1">
    <location>
        <begin position="413"/>
        <end position="431"/>
    </location>
</feature>
<sequence length="1019" mass="113375">MIATTTTTTSNNNNNDDTNNDEDMDTNLNVLQQASSILDEELEELGDGPFGKLSLEQLAKTDHSVFMMMDGLNSGFSSFVQTPREKSPSSESEEEVIKMESGQLFDKAILMKAENETNFQPLQLQDIQLFRRYVTQSGNIIERVGSESVQINNNKVIHLPVAPTSHHNNGSNRHDELNNNNPSNNNYETRNTSQEMTKNSRDNSSMIVDEASLIPSFTERKSVAHNIRLLAASKLLNELPDEDEECSDEWLVSPRSKPIGNSLVESVTLQQQQQQQQSVTTIKPTRSASQPLTSSIVTSSIISSSNTTTQHPSHQNNKTSLMNGQISSKEVTINSNHKSHHLHQEHHENVSTSFSSSSEASSSISEDENDEEFHVDDTLSDKGVSTRKSNDAKAKYKTISSLPSTSSGSLASKIQNSSTTTPKNTFSTIRKTQQKASDSASSSKSFRDATGYKPQFFNPPEDVKCKEPSEQKKQQWENKKKPGHSSNNSNNQKSSKKSTARDIPNSTIYPPPQPHVSPKRPIMNHSLIELPAKTATSEKAATSHPTSSNGLQVKKPVPNLFLNNSHIGNSHDTMNSTTSTLSKKKEANTQKPPSRATTPTFSHVSHSLELNNNLYDDHFDALESSLCGGDTFSEVSNEETPELDEFEFDELTVNSAADFVTSKSWKLMRWRRDNLREKNFSSSLKKLTANRNSKSQVELPKIPGGQDELQKDQSYESCIIARDIANELVDRSIQAMEQKPQIMEFQEVTVSLFGSIVLSKTVEDMLSHALLSSTNSHQHLAKVSISFFSSSSGKIPDYVENNIPCFIELFKVAKNNSNSSPNSIKAYYSTFVNIPNNIPSLVNNKTNQLVGTFYYDIDVLAQEVKINLTNKACYQWKGVSTIYFPFEKSEKIEGDSSSLNSSLTTFFKLKRAGDTRIDSEIPHFLNSKTNKDSTNNKGQPKGRPGESNIFAVNLNTSESMMIESPLPVNKSLYNTTLHSEDIQLSPVFVPTSPVQPHHQIERGKAVRDTNERQPKCCFM</sequence>
<feature type="region of interest" description="Disordered" evidence="1">
    <location>
        <begin position="993"/>
        <end position="1013"/>
    </location>
</feature>
<feature type="compositionally biased region" description="Basic and acidic residues" evidence="1">
    <location>
        <begin position="461"/>
        <end position="480"/>
    </location>
</feature>
<feature type="compositionally biased region" description="Acidic residues" evidence="1">
    <location>
        <begin position="365"/>
        <end position="374"/>
    </location>
</feature>
<feature type="compositionally biased region" description="Low complexity" evidence="1">
    <location>
        <begin position="400"/>
        <end position="412"/>
    </location>
</feature>